<comment type="similarity">
    <text evidence="1">Belongs to the TRAFAC class TrmE-Era-EngA-EngB-Septin-like GTPase superfamily. AIG1/Toc34/Toc159-like paraseptin GTPase family. IAN subfamily.</text>
</comment>
<accession>A0ABD0XQV4</accession>
<protein>
    <recommendedName>
        <fullName evidence="5">AIG1-type G domain-containing protein</fullName>
    </recommendedName>
</protein>
<reference evidence="6 7" key="1">
    <citation type="submission" date="2024-06" db="EMBL/GenBank/DDBJ databases">
        <authorList>
            <person name="Pan Q."/>
            <person name="Wen M."/>
            <person name="Jouanno E."/>
            <person name="Zahm M."/>
            <person name="Klopp C."/>
            <person name="Cabau C."/>
            <person name="Louis A."/>
            <person name="Berthelot C."/>
            <person name="Parey E."/>
            <person name="Roest Crollius H."/>
            <person name="Montfort J."/>
            <person name="Robinson-Rechavi M."/>
            <person name="Bouchez O."/>
            <person name="Lampietro C."/>
            <person name="Lopez Roques C."/>
            <person name="Donnadieu C."/>
            <person name="Postlethwait J."/>
            <person name="Bobe J."/>
            <person name="Verreycken H."/>
            <person name="Guiguen Y."/>
        </authorList>
    </citation>
    <scope>NUCLEOTIDE SEQUENCE [LARGE SCALE GENOMIC DNA]</scope>
    <source>
        <strain evidence="6">Up_M1</strain>
        <tissue evidence="6">Testis</tissue>
    </source>
</reference>
<proteinExistence type="inferred from homology"/>
<dbReference type="EMBL" id="JAGEUA010000001">
    <property type="protein sequence ID" value="KAL1023680.1"/>
    <property type="molecule type" value="Genomic_DNA"/>
</dbReference>
<keyword evidence="2" id="KW-0547">Nucleotide-binding</keyword>
<dbReference type="Gene3D" id="3.40.50.300">
    <property type="entry name" value="P-loop containing nucleotide triphosphate hydrolases"/>
    <property type="match status" value="1"/>
</dbReference>
<dbReference type="PANTHER" id="PTHR10903">
    <property type="entry name" value="GTPASE, IMAP FAMILY MEMBER-RELATED"/>
    <property type="match status" value="1"/>
</dbReference>
<keyword evidence="7" id="KW-1185">Reference proteome</keyword>
<feature type="domain" description="AIG1-type G" evidence="5">
    <location>
        <begin position="3"/>
        <end position="201"/>
    </location>
</feature>
<gene>
    <name evidence="6" type="ORF">UPYG_G00044480</name>
</gene>
<evidence type="ECO:0000313" key="7">
    <source>
        <dbReference type="Proteomes" id="UP001557470"/>
    </source>
</evidence>
<evidence type="ECO:0000256" key="1">
    <source>
        <dbReference type="ARBA" id="ARBA00008535"/>
    </source>
</evidence>
<dbReference type="AlphaFoldDB" id="A0ABD0XQV4"/>
<keyword evidence="4" id="KW-0175">Coiled coil</keyword>
<dbReference type="InterPro" id="IPR006703">
    <property type="entry name" value="G_AIG1"/>
</dbReference>
<dbReference type="Pfam" id="PF04548">
    <property type="entry name" value="AIG1"/>
    <property type="match status" value="1"/>
</dbReference>
<dbReference type="PROSITE" id="PS51720">
    <property type="entry name" value="G_AIG1"/>
    <property type="match status" value="1"/>
</dbReference>
<keyword evidence="3" id="KW-0342">GTP-binding</keyword>
<evidence type="ECO:0000256" key="2">
    <source>
        <dbReference type="ARBA" id="ARBA00022741"/>
    </source>
</evidence>
<evidence type="ECO:0000259" key="5">
    <source>
        <dbReference type="PROSITE" id="PS51720"/>
    </source>
</evidence>
<dbReference type="PANTHER" id="PTHR10903:SF186">
    <property type="entry name" value="GTPASE IMAP FAMILY MEMBER 4-LIKE-RELATED"/>
    <property type="match status" value="1"/>
</dbReference>
<dbReference type="SUPFAM" id="SSF52540">
    <property type="entry name" value="P-loop containing nucleoside triphosphate hydrolases"/>
    <property type="match status" value="1"/>
</dbReference>
<sequence length="306" mass="33859">MQSEEMRIVLVGKTGAGKSAAGNTILGRKDFESKISSTSLTSECKKVRAEVGDQSVAVIDTPGLFDTKLSKEETIKKIVHCMKLSSPGPHVFLIVIKLGRFTEEEQKTVEMIQAIFGEAASKYSMVLFTHGDNLEGEPINDFIDESDDLKNFVVKCNNQYHVFKNKEKDCSQVSELLKKINSMVEENGGSFYTTEMFQDVEREIEADKERILRENKEKNHKEREDLKKQWEGERLKEEQEKLRQEQERKARWMAENVNVRAGAELGAKIGSILGSIVGPGGAEIGAEIGAAVGAGVGAAVDACSLQ</sequence>
<evidence type="ECO:0000313" key="6">
    <source>
        <dbReference type="EMBL" id="KAL1023680.1"/>
    </source>
</evidence>
<name>A0ABD0XQV4_UMBPY</name>
<dbReference type="GO" id="GO:0005525">
    <property type="term" value="F:GTP binding"/>
    <property type="evidence" value="ECO:0007669"/>
    <property type="project" value="UniProtKB-KW"/>
</dbReference>
<dbReference type="Proteomes" id="UP001557470">
    <property type="component" value="Unassembled WGS sequence"/>
</dbReference>
<dbReference type="FunFam" id="3.40.50.300:FF:000366">
    <property type="entry name" value="GTPase, IMAP family member 2"/>
    <property type="match status" value="1"/>
</dbReference>
<comment type="caution">
    <text evidence="6">The sequence shown here is derived from an EMBL/GenBank/DDBJ whole genome shotgun (WGS) entry which is preliminary data.</text>
</comment>
<evidence type="ECO:0000256" key="4">
    <source>
        <dbReference type="SAM" id="Coils"/>
    </source>
</evidence>
<feature type="coiled-coil region" evidence="4">
    <location>
        <begin position="197"/>
        <end position="255"/>
    </location>
</feature>
<dbReference type="InterPro" id="IPR027417">
    <property type="entry name" value="P-loop_NTPase"/>
</dbReference>
<dbReference type="CDD" id="cd01852">
    <property type="entry name" value="AIG1"/>
    <property type="match status" value="1"/>
</dbReference>
<evidence type="ECO:0000256" key="3">
    <source>
        <dbReference type="ARBA" id="ARBA00023134"/>
    </source>
</evidence>
<organism evidence="6 7">
    <name type="scientific">Umbra pygmaea</name>
    <name type="common">Eastern mudminnow</name>
    <dbReference type="NCBI Taxonomy" id="75934"/>
    <lineage>
        <taxon>Eukaryota</taxon>
        <taxon>Metazoa</taxon>
        <taxon>Chordata</taxon>
        <taxon>Craniata</taxon>
        <taxon>Vertebrata</taxon>
        <taxon>Euteleostomi</taxon>
        <taxon>Actinopterygii</taxon>
        <taxon>Neopterygii</taxon>
        <taxon>Teleostei</taxon>
        <taxon>Protacanthopterygii</taxon>
        <taxon>Esociformes</taxon>
        <taxon>Umbridae</taxon>
        <taxon>Umbra</taxon>
    </lineage>
</organism>
<dbReference type="InterPro" id="IPR045058">
    <property type="entry name" value="GIMA/IAN/Toc"/>
</dbReference>